<reference evidence="7" key="1">
    <citation type="journal article" date="2010" name="Nat. Biotechnol.">
        <title>Draft genome sequence of the oilseed species Ricinus communis.</title>
        <authorList>
            <person name="Chan A.P."/>
            <person name="Crabtree J."/>
            <person name="Zhao Q."/>
            <person name="Lorenzi H."/>
            <person name="Orvis J."/>
            <person name="Puiu D."/>
            <person name="Melake-Berhan A."/>
            <person name="Jones K.M."/>
            <person name="Redman J."/>
            <person name="Chen G."/>
            <person name="Cahoon E.B."/>
            <person name="Gedil M."/>
            <person name="Stanke M."/>
            <person name="Haas B.J."/>
            <person name="Wortman J.R."/>
            <person name="Fraser-Liggett C.M."/>
            <person name="Ravel J."/>
            <person name="Rabinowicz P.D."/>
        </authorList>
    </citation>
    <scope>NUCLEOTIDE SEQUENCE [LARGE SCALE GENOMIC DNA]</scope>
    <source>
        <strain evidence="7">cv. Hale</strain>
    </source>
</reference>
<organism evidence="6 7">
    <name type="scientific">Ricinus communis</name>
    <name type="common">Castor bean</name>
    <dbReference type="NCBI Taxonomy" id="3988"/>
    <lineage>
        <taxon>Eukaryota</taxon>
        <taxon>Viridiplantae</taxon>
        <taxon>Streptophyta</taxon>
        <taxon>Embryophyta</taxon>
        <taxon>Tracheophyta</taxon>
        <taxon>Spermatophyta</taxon>
        <taxon>Magnoliopsida</taxon>
        <taxon>eudicotyledons</taxon>
        <taxon>Gunneridae</taxon>
        <taxon>Pentapetalae</taxon>
        <taxon>rosids</taxon>
        <taxon>fabids</taxon>
        <taxon>Malpighiales</taxon>
        <taxon>Euphorbiaceae</taxon>
        <taxon>Acalyphoideae</taxon>
        <taxon>Acalypheae</taxon>
        <taxon>Ricinus</taxon>
    </lineage>
</organism>
<dbReference type="PANTHER" id="PTHR45934:SF1">
    <property type="entry name" value="OS04G0423100 PROTEIN"/>
    <property type="match status" value="1"/>
</dbReference>
<evidence type="ECO:0000256" key="4">
    <source>
        <dbReference type="SAM" id="MobiDB-lite"/>
    </source>
</evidence>
<proteinExistence type="inferred from homology"/>
<dbReference type="Pfam" id="PF01494">
    <property type="entry name" value="FAD_binding_3"/>
    <property type="match status" value="1"/>
</dbReference>
<sequence length="390" mass="43318">MVSPTVTRNSRTSDCSGIEESRDSSFGFREIRSAANHWWLALDALGVSHKLTSLYSPTLGGSVTNVASGAVQEILLAGNNGPRPVHRKILLEALAQELPVDSIRFSSKITSIEMQENKGASGSFLCLEDGNHINTKVLIGCDGLHSVVAKWLGLSEPIHSGRSAVRGLAIYPQGHGFKQEVHQFVDVGIRAGFVPLNDKELYWFLCCFGDYYVEKYIKSVNAFGVSNHQYKLLRQADPSGLTWAPLMLRNPFNVMFRNISKRNVTVAGDAMHPMTPDLAQGGCLALEDAVVLGRHVGNSFIKNGRLVPEETTQAIDGYVKERRWRAAWVITRAFLSGWVQQEGSNWLMKFLRDAIFYRFLFPKLSRAIFYDCGTLPTASADQLNSYKKTD</sequence>
<dbReference type="SUPFAM" id="SSF51905">
    <property type="entry name" value="FAD/NAD(P)-binding domain"/>
    <property type="match status" value="1"/>
</dbReference>
<evidence type="ECO:0000256" key="2">
    <source>
        <dbReference type="ARBA" id="ARBA00023033"/>
    </source>
</evidence>
<name>B9SVQ7_RICCO</name>
<dbReference type="PANTHER" id="PTHR45934">
    <property type="entry name" value="FAD/NAD(P)-BINDING OXIDOREDUCTASE FAMILY PROTEIN"/>
    <property type="match status" value="1"/>
</dbReference>
<dbReference type="GO" id="GO:0004497">
    <property type="term" value="F:monooxygenase activity"/>
    <property type="evidence" value="ECO:0007669"/>
    <property type="project" value="UniProtKB-KW"/>
</dbReference>
<dbReference type="AlphaFoldDB" id="B9SVQ7"/>
<dbReference type="Gene3D" id="3.50.50.60">
    <property type="entry name" value="FAD/NAD(P)-binding domain"/>
    <property type="match status" value="1"/>
</dbReference>
<dbReference type="Proteomes" id="UP000008311">
    <property type="component" value="Unassembled WGS sequence"/>
</dbReference>
<dbReference type="InParanoid" id="B9SVQ7"/>
<keyword evidence="7" id="KW-1185">Reference proteome</keyword>
<dbReference type="InterPro" id="IPR044560">
    <property type="entry name" value="MOase"/>
</dbReference>
<feature type="domain" description="FAD-binding" evidence="5">
    <location>
        <begin position="90"/>
        <end position="330"/>
    </location>
</feature>
<keyword evidence="1" id="KW-0560">Oxidoreductase</keyword>
<protein>
    <submittedName>
        <fullName evidence="6">Monoxygenase, putative</fullName>
    </submittedName>
</protein>
<dbReference type="PRINTS" id="PR00420">
    <property type="entry name" value="RNGMNOXGNASE"/>
</dbReference>
<evidence type="ECO:0000256" key="3">
    <source>
        <dbReference type="ARBA" id="ARBA00024018"/>
    </source>
</evidence>
<comment type="similarity">
    <text evidence="3">Belongs to the 3-hydroxybenzoate 6-hydroxylase family.</text>
</comment>
<accession>B9SVQ7</accession>
<dbReference type="InterPro" id="IPR002938">
    <property type="entry name" value="FAD-bd"/>
</dbReference>
<feature type="region of interest" description="Disordered" evidence="4">
    <location>
        <begin position="1"/>
        <end position="21"/>
    </location>
</feature>
<evidence type="ECO:0000256" key="1">
    <source>
        <dbReference type="ARBA" id="ARBA00023002"/>
    </source>
</evidence>
<dbReference type="GO" id="GO:0071949">
    <property type="term" value="F:FAD binding"/>
    <property type="evidence" value="ECO:0007669"/>
    <property type="project" value="InterPro"/>
</dbReference>
<dbReference type="InterPro" id="IPR036188">
    <property type="entry name" value="FAD/NAD-bd_sf"/>
</dbReference>
<dbReference type="eggNOG" id="KOG2614">
    <property type="taxonomic scope" value="Eukaryota"/>
</dbReference>
<evidence type="ECO:0000259" key="5">
    <source>
        <dbReference type="Pfam" id="PF01494"/>
    </source>
</evidence>
<keyword evidence="2" id="KW-0503">Monooxygenase</keyword>
<evidence type="ECO:0000313" key="6">
    <source>
        <dbReference type="EMBL" id="EEF32316.1"/>
    </source>
</evidence>
<evidence type="ECO:0000313" key="7">
    <source>
        <dbReference type="Proteomes" id="UP000008311"/>
    </source>
</evidence>
<feature type="compositionally biased region" description="Polar residues" evidence="4">
    <location>
        <begin position="1"/>
        <end position="15"/>
    </location>
</feature>
<dbReference type="STRING" id="3988.B9SVQ7"/>
<gene>
    <name evidence="6" type="ORF">RCOM_0009580</name>
</gene>
<dbReference type="EMBL" id="EQ974173">
    <property type="protein sequence ID" value="EEF32316.1"/>
    <property type="molecule type" value="Genomic_DNA"/>
</dbReference>